<dbReference type="EMBL" id="CP006906">
    <property type="protein sequence ID" value="AIY85243.1"/>
    <property type="molecule type" value="Genomic_DNA"/>
</dbReference>
<dbReference type="AlphaFoldDB" id="A0A0A7G064"/>
<gene>
    <name evidence="1" type="ORF">U729_3070</name>
</gene>
<reference evidence="1 2" key="1">
    <citation type="journal article" date="2015" name="Infect. Genet. Evol.">
        <title>Genomic sequences of six botulinum neurotoxin-producing strains representing three clostridial species illustrate the mobility and diversity of botulinum neurotoxin genes.</title>
        <authorList>
            <person name="Smith T.J."/>
            <person name="Hill K.K."/>
            <person name="Xie G."/>
            <person name="Foley B.T."/>
            <person name="Williamson C.H."/>
            <person name="Foster J.T."/>
            <person name="Johnson S.L."/>
            <person name="Chertkov O."/>
            <person name="Teshima H."/>
            <person name="Gibbons H.S."/>
            <person name="Johnsky L.A."/>
            <person name="Karavis M.A."/>
            <person name="Smith L.A."/>
        </authorList>
    </citation>
    <scope>NUCLEOTIDE SEQUENCE [LARGE SCALE GENOMIC DNA]</scope>
    <source>
        <strain evidence="1 2">Sullivan</strain>
        <plasmid evidence="1">pCBJ</plasmid>
    </source>
</reference>
<dbReference type="Proteomes" id="UP000030635">
    <property type="component" value="Plasmid pCBJ"/>
</dbReference>
<dbReference type="KEGG" id="cbv:U729_3070"/>
<geneLocation type="plasmid" evidence="1 2">
    <name>pCBJ</name>
</geneLocation>
<protein>
    <submittedName>
        <fullName evidence="1">Uncharacterized protein</fullName>
    </submittedName>
</protein>
<accession>A0A0A7G064</accession>
<evidence type="ECO:0000313" key="1">
    <source>
        <dbReference type="EMBL" id="AIY85243.1"/>
    </source>
</evidence>
<evidence type="ECO:0000313" key="2">
    <source>
        <dbReference type="Proteomes" id="UP000030635"/>
    </source>
</evidence>
<dbReference type="RefSeq" id="WP_040113538.1">
    <property type="nucleotide sequence ID" value="NZ_CP006906.1"/>
</dbReference>
<proteinExistence type="predicted"/>
<keyword evidence="1" id="KW-0614">Plasmid</keyword>
<dbReference type="HOGENOM" id="CLU_675524_0_0_9"/>
<keyword evidence="2" id="KW-1185">Reference proteome</keyword>
<name>A0A0A7G064_9CLOT</name>
<organism evidence="1 2">
    <name type="scientific">Clostridium baratii str. Sullivan</name>
    <dbReference type="NCBI Taxonomy" id="1415775"/>
    <lineage>
        <taxon>Bacteria</taxon>
        <taxon>Bacillati</taxon>
        <taxon>Bacillota</taxon>
        <taxon>Clostridia</taxon>
        <taxon>Eubacteriales</taxon>
        <taxon>Clostridiaceae</taxon>
        <taxon>Clostridium</taxon>
    </lineage>
</organism>
<sequence>MALFQGTERINGSRSHTKLVVSGHDSPAQDWLIDPTFMDATMKAAFDEGVLFHYDYGGPGMEDVVIPMGRVVGVAAPVKDFTQGVYKTTLSLPGIATDNNTVGVAPYNFCKDYFQQDRFGGNKPSIITTNYLSLPYIPSVEPASSFDKAGLLDEEKRISKDLKMPWGAVIGAGVTEGCYLKSTPSGRLTKWKKGTDDFVDVVGQVLATDFNSEPFGWEKWMLWDPSVRHEDDMYINRSGSSDLPSDSGYPFSPEYAEGNTVFQSYQSQTVNNPTGIPGLHDGSGNFTGFGKNDTEYKNIALGKVPTIEVDDTVIVINAKDYAGGNLKNLQEDSVEIKVNDVKVTEGLSIDYEEGTISFPVKTSQTGQAITGSYKAFHYGTPTYLDFKGVVGAVFVLLKK</sequence>